<dbReference type="Proteomes" id="UP000663862">
    <property type="component" value="Unassembled WGS sequence"/>
</dbReference>
<sequence length="105" mass="12346">MIDEKPIYVGHLRAEILLIDYLLKNNINQADHLNLVEISISKIPCLLCSSYIDALNKKYHRYFYSSDATHGKAYTKWIYRDNEDPSIINLINDKLIEQIQHLIKK</sequence>
<dbReference type="EMBL" id="CAJOBO010001401">
    <property type="protein sequence ID" value="CAF4374030.1"/>
    <property type="molecule type" value="Genomic_DNA"/>
</dbReference>
<gene>
    <name evidence="2" type="ORF">FME351_LOCUS1759</name>
    <name evidence="3" type="ORF">GRG538_LOCUS6826</name>
    <name evidence="6" type="ORF">HFQ381_LOCUS18263</name>
    <name evidence="1" type="ORF">LUA448_LOCUS5473</name>
    <name evidence="8" type="ORF">QYT958_LOCUS16159</name>
    <name evidence="4" type="ORF">TIS948_LOCUS27177</name>
    <name evidence="7" type="ORF">TSG867_LOCUS19809</name>
    <name evidence="5" type="ORF">UJA718_LOCUS15049</name>
</gene>
<dbReference type="Proteomes" id="UP000663833">
    <property type="component" value="Unassembled WGS sequence"/>
</dbReference>
<reference evidence="4" key="1">
    <citation type="submission" date="2021-02" db="EMBL/GenBank/DDBJ databases">
        <authorList>
            <person name="Nowell W R."/>
        </authorList>
    </citation>
    <scope>NUCLEOTIDE SEQUENCE</scope>
</reference>
<evidence type="ECO:0000313" key="7">
    <source>
        <dbReference type="EMBL" id="CAF4484612.1"/>
    </source>
</evidence>
<evidence type="ECO:0000313" key="10">
    <source>
        <dbReference type="Proteomes" id="UP000663873"/>
    </source>
</evidence>
<evidence type="ECO:0000313" key="3">
    <source>
        <dbReference type="EMBL" id="CAF3365445.1"/>
    </source>
</evidence>
<dbReference type="Proteomes" id="UP000663869">
    <property type="component" value="Unassembled WGS sequence"/>
</dbReference>
<dbReference type="Proteomes" id="UP000663848">
    <property type="component" value="Unassembled WGS sequence"/>
</dbReference>
<dbReference type="Pfam" id="PF14441">
    <property type="entry name" value="OTT_1508_deam"/>
    <property type="match status" value="1"/>
</dbReference>
<comment type="caution">
    <text evidence="4">The sequence shown here is derived from an EMBL/GenBank/DDBJ whole genome shotgun (WGS) entry which is preliminary data.</text>
</comment>
<evidence type="ECO:0000313" key="5">
    <source>
        <dbReference type="EMBL" id="CAF4339621.1"/>
    </source>
</evidence>
<dbReference type="Proteomes" id="UP000663872">
    <property type="component" value="Unassembled WGS sequence"/>
</dbReference>
<dbReference type="EMBL" id="CAJNYD010000459">
    <property type="protein sequence ID" value="CAF3262378.1"/>
    <property type="molecule type" value="Genomic_DNA"/>
</dbReference>
<dbReference type="EMBL" id="CAJNXB010004826">
    <property type="protein sequence ID" value="CAF3394848.1"/>
    <property type="molecule type" value="Genomic_DNA"/>
</dbReference>
<dbReference type="InterPro" id="IPR027796">
    <property type="entry name" value="OTT_1508_deam-like"/>
</dbReference>
<dbReference type="EMBL" id="CAJNYU010000039">
    <property type="protein sequence ID" value="CAF3324684.1"/>
    <property type="molecule type" value="Genomic_DNA"/>
</dbReference>
<evidence type="ECO:0000313" key="9">
    <source>
        <dbReference type="Proteomes" id="UP000663825"/>
    </source>
</evidence>
<dbReference type="Proteomes" id="UP000663825">
    <property type="component" value="Unassembled WGS sequence"/>
</dbReference>
<protein>
    <submittedName>
        <fullName evidence="4">Uncharacterized protein</fullName>
    </submittedName>
</protein>
<evidence type="ECO:0000313" key="4">
    <source>
        <dbReference type="EMBL" id="CAF3394848.1"/>
    </source>
</evidence>
<name>A0A817ZLJ9_9BILA</name>
<dbReference type="OrthoDB" id="10019726at2759"/>
<evidence type="ECO:0000313" key="1">
    <source>
        <dbReference type="EMBL" id="CAF3262378.1"/>
    </source>
</evidence>
<dbReference type="Proteomes" id="UP000663851">
    <property type="component" value="Unassembled WGS sequence"/>
</dbReference>
<keyword evidence="10" id="KW-1185">Reference proteome</keyword>
<dbReference type="AlphaFoldDB" id="A0A817ZLJ9"/>
<evidence type="ECO:0000313" key="2">
    <source>
        <dbReference type="EMBL" id="CAF3324684.1"/>
    </source>
</evidence>
<proteinExistence type="predicted"/>
<dbReference type="EMBL" id="CAJOBP010002187">
    <property type="protein sequence ID" value="CAF4339621.1"/>
    <property type="molecule type" value="Genomic_DNA"/>
</dbReference>
<dbReference type="EMBL" id="CAJOBQ010001409">
    <property type="protein sequence ID" value="CAF4484612.1"/>
    <property type="molecule type" value="Genomic_DNA"/>
</dbReference>
<accession>A0A817ZLJ9</accession>
<evidence type="ECO:0000313" key="8">
    <source>
        <dbReference type="EMBL" id="CAF4672799.1"/>
    </source>
</evidence>
<dbReference type="EMBL" id="CAJOBR010002312">
    <property type="protein sequence ID" value="CAF4672799.1"/>
    <property type="molecule type" value="Genomic_DNA"/>
</dbReference>
<evidence type="ECO:0000313" key="6">
    <source>
        <dbReference type="EMBL" id="CAF4374030.1"/>
    </source>
</evidence>
<organism evidence="4 9">
    <name type="scientific">Rotaria socialis</name>
    <dbReference type="NCBI Taxonomy" id="392032"/>
    <lineage>
        <taxon>Eukaryota</taxon>
        <taxon>Metazoa</taxon>
        <taxon>Spiralia</taxon>
        <taxon>Gnathifera</taxon>
        <taxon>Rotifera</taxon>
        <taxon>Eurotatoria</taxon>
        <taxon>Bdelloidea</taxon>
        <taxon>Philodinida</taxon>
        <taxon>Philodinidae</taxon>
        <taxon>Rotaria</taxon>
    </lineage>
</organism>
<dbReference type="EMBL" id="CAJNYT010000706">
    <property type="protein sequence ID" value="CAF3365445.1"/>
    <property type="molecule type" value="Genomic_DNA"/>
</dbReference>
<dbReference type="Proteomes" id="UP000663873">
    <property type="component" value="Unassembled WGS sequence"/>
</dbReference>